<dbReference type="PANTHER" id="PTHR33116">
    <property type="entry name" value="REVERSE TRANSCRIPTASE ZINC-BINDING DOMAIN-CONTAINING PROTEIN-RELATED-RELATED"/>
    <property type="match status" value="1"/>
</dbReference>
<dbReference type="PANTHER" id="PTHR33116:SF84">
    <property type="entry name" value="RNA-DIRECTED DNA POLYMERASE"/>
    <property type="match status" value="1"/>
</dbReference>
<evidence type="ECO:0000313" key="2">
    <source>
        <dbReference type="Proteomes" id="UP001293254"/>
    </source>
</evidence>
<name>A0AAE1Y2K4_9LAMI</name>
<gene>
    <name evidence="1" type="ORF">Salat_2158000</name>
</gene>
<dbReference type="Proteomes" id="UP001293254">
    <property type="component" value="Unassembled WGS sequence"/>
</dbReference>
<sequence>MPVGYLGIPLAAQWLSIIDCSSLVDKIANNISKWAAKSLSFAGRLELIEEGRFTTLSMACRHSKGLETSKAYEYLRSKITRQPWQTVIWKAFTRRSTHLYCGLDYGEGSLHATD</sequence>
<reference evidence="1" key="1">
    <citation type="submission" date="2020-06" db="EMBL/GenBank/DDBJ databases">
        <authorList>
            <person name="Li T."/>
            <person name="Hu X."/>
            <person name="Zhang T."/>
            <person name="Song X."/>
            <person name="Zhang H."/>
            <person name="Dai N."/>
            <person name="Sheng W."/>
            <person name="Hou X."/>
            <person name="Wei L."/>
        </authorList>
    </citation>
    <scope>NUCLEOTIDE SEQUENCE</scope>
    <source>
        <strain evidence="1">3651</strain>
        <tissue evidence="1">Leaf</tissue>
    </source>
</reference>
<accession>A0AAE1Y2K4</accession>
<organism evidence="1 2">
    <name type="scientific">Sesamum alatum</name>
    <dbReference type="NCBI Taxonomy" id="300844"/>
    <lineage>
        <taxon>Eukaryota</taxon>
        <taxon>Viridiplantae</taxon>
        <taxon>Streptophyta</taxon>
        <taxon>Embryophyta</taxon>
        <taxon>Tracheophyta</taxon>
        <taxon>Spermatophyta</taxon>
        <taxon>Magnoliopsida</taxon>
        <taxon>eudicotyledons</taxon>
        <taxon>Gunneridae</taxon>
        <taxon>Pentapetalae</taxon>
        <taxon>asterids</taxon>
        <taxon>lamiids</taxon>
        <taxon>Lamiales</taxon>
        <taxon>Pedaliaceae</taxon>
        <taxon>Sesamum</taxon>
    </lineage>
</organism>
<keyword evidence="2" id="KW-1185">Reference proteome</keyword>
<reference evidence="1" key="2">
    <citation type="journal article" date="2024" name="Plant">
        <title>Genomic evolution and insights into agronomic trait innovations of Sesamum species.</title>
        <authorList>
            <person name="Miao H."/>
            <person name="Wang L."/>
            <person name="Qu L."/>
            <person name="Liu H."/>
            <person name="Sun Y."/>
            <person name="Le M."/>
            <person name="Wang Q."/>
            <person name="Wei S."/>
            <person name="Zheng Y."/>
            <person name="Lin W."/>
            <person name="Duan Y."/>
            <person name="Cao H."/>
            <person name="Xiong S."/>
            <person name="Wang X."/>
            <person name="Wei L."/>
            <person name="Li C."/>
            <person name="Ma Q."/>
            <person name="Ju M."/>
            <person name="Zhao R."/>
            <person name="Li G."/>
            <person name="Mu C."/>
            <person name="Tian Q."/>
            <person name="Mei H."/>
            <person name="Zhang T."/>
            <person name="Gao T."/>
            <person name="Zhang H."/>
        </authorList>
    </citation>
    <scope>NUCLEOTIDE SEQUENCE</scope>
    <source>
        <strain evidence="1">3651</strain>
    </source>
</reference>
<comment type="caution">
    <text evidence="1">The sequence shown here is derived from an EMBL/GenBank/DDBJ whole genome shotgun (WGS) entry which is preliminary data.</text>
</comment>
<proteinExistence type="predicted"/>
<protein>
    <recommendedName>
        <fullName evidence="3">Reverse transcriptase</fullName>
    </recommendedName>
</protein>
<evidence type="ECO:0000313" key="1">
    <source>
        <dbReference type="EMBL" id="KAK4422071.1"/>
    </source>
</evidence>
<dbReference type="AlphaFoldDB" id="A0AAE1Y2K4"/>
<evidence type="ECO:0008006" key="3">
    <source>
        <dbReference type="Google" id="ProtNLM"/>
    </source>
</evidence>
<dbReference type="EMBL" id="JACGWO010000008">
    <property type="protein sequence ID" value="KAK4422071.1"/>
    <property type="molecule type" value="Genomic_DNA"/>
</dbReference>